<evidence type="ECO:0000256" key="9">
    <source>
        <dbReference type="PIRSR" id="PIRSR601019-1"/>
    </source>
</evidence>
<keyword evidence="13" id="KW-1185">Reference proteome</keyword>
<evidence type="ECO:0000313" key="13">
    <source>
        <dbReference type="Proteomes" id="UP000011083"/>
    </source>
</evidence>
<dbReference type="PANTHER" id="PTHR10218">
    <property type="entry name" value="GTP-BINDING PROTEIN ALPHA SUBUNIT"/>
    <property type="match status" value="1"/>
</dbReference>
<dbReference type="GO" id="GO:0005525">
    <property type="term" value="F:GTP binding"/>
    <property type="evidence" value="ECO:0007669"/>
    <property type="project" value="UniProtKB-KW"/>
</dbReference>
<feature type="binding site" evidence="9">
    <location>
        <begin position="177"/>
        <end position="183"/>
    </location>
    <ligand>
        <name>GTP</name>
        <dbReference type="ChEBI" id="CHEBI:37565"/>
    </ligand>
</feature>
<dbReference type="InterPro" id="IPR001019">
    <property type="entry name" value="Gprotein_alpha_su"/>
</dbReference>
<evidence type="ECO:0000256" key="2">
    <source>
        <dbReference type="ARBA" id="ARBA00011356"/>
    </source>
</evidence>
<name>L8H5H6_ACACF</name>
<evidence type="ECO:0000256" key="6">
    <source>
        <dbReference type="ARBA" id="ARBA00023134"/>
    </source>
</evidence>
<dbReference type="GO" id="GO:0001664">
    <property type="term" value="F:G protein-coupled receptor binding"/>
    <property type="evidence" value="ECO:0007669"/>
    <property type="project" value="TreeGrafter"/>
</dbReference>
<dbReference type="RefSeq" id="XP_004342092.1">
    <property type="nucleotide sequence ID" value="XM_004342043.1"/>
</dbReference>
<dbReference type="Pfam" id="PF00503">
    <property type="entry name" value="G-alpha"/>
    <property type="match status" value="1"/>
</dbReference>
<evidence type="ECO:0000256" key="8">
    <source>
        <dbReference type="ARBA" id="ARBA00023288"/>
    </source>
</evidence>
<keyword evidence="3 10" id="KW-0479">Metal-binding</keyword>
<dbReference type="GO" id="GO:0032502">
    <property type="term" value="P:developmental process"/>
    <property type="evidence" value="ECO:0007669"/>
    <property type="project" value="UniProtKB-ARBA"/>
</dbReference>
<evidence type="ECO:0000256" key="5">
    <source>
        <dbReference type="ARBA" id="ARBA00022842"/>
    </source>
</evidence>
<evidence type="ECO:0000256" key="3">
    <source>
        <dbReference type="ARBA" id="ARBA00022723"/>
    </source>
</evidence>
<evidence type="ECO:0000256" key="11">
    <source>
        <dbReference type="SAM" id="MobiDB-lite"/>
    </source>
</evidence>
<protein>
    <submittedName>
        <fullName evidence="12">Guanine nucleotidebinding protein alpha-1 subunit</fullName>
    </submittedName>
</protein>
<dbReference type="VEuPathDB" id="AmoebaDB:ACA1_112880"/>
<reference evidence="12 13" key="1">
    <citation type="journal article" date="2013" name="Genome Biol.">
        <title>Genome of Acanthamoeba castellanii highlights extensive lateral gene transfer and early evolution of tyrosine kinase signaling.</title>
        <authorList>
            <person name="Clarke M."/>
            <person name="Lohan A.J."/>
            <person name="Liu B."/>
            <person name="Lagkouvardos I."/>
            <person name="Roy S."/>
            <person name="Zafar N."/>
            <person name="Bertelli C."/>
            <person name="Schilde C."/>
            <person name="Kianianmomeni A."/>
            <person name="Burglin T.R."/>
            <person name="Frech C."/>
            <person name="Turcotte B."/>
            <person name="Kopec K.O."/>
            <person name="Synnott J.M."/>
            <person name="Choo C."/>
            <person name="Paponov I."/>
            <person name="Finkler A."/>
            <person name="Soon Heng Tan C."/>
            <person name="Hutchins A.P."/>
            <person name="Weinmeier T."/>
            <person name="Rattei T."/>
            <person name="Chu J.S."/>
            <person name="Gimenez G."/>
            <person name="Irimia M."/>
            <person name="Rigden D.J."/>
            <person name="Fitzpatrick D.A."/>
            <person name="Lorenzo-Morales J."/>
            <person name="Bateman A."/>
            <person name="Chiu C.H."/>
            <person name="Tang P."/>
            <person name="Hegemann P."/>
            <person name="Fromm H."/>
            <person name="Raoult D."/>
            <person name="Greub G."/>
            <person name="Miranda-Saavedra D."/>
            <person name="Chen N."/>
            <person name="Nash P."/>
            <person name="Ginger M.L."/>
            <person name="Horn M."/>
            <person name="Schaap P."/>
            <person name="Caler L."/>
            <person name="Loftus B."/>
        </authorList>
    </citation>
    <scope>NUCLEOTIDE SEQUENCE [LARGE SCALE GENOMIC DNA]</scope>
    <source>
        <strain evidence="12 13">Neff</strain>
    </source>
</reference>
<dbReference type="Gene3D" id="3.40.50.300">
    <property type="entry name" value="P-loop containing nucleotide triphosphate hydrolases"/>
    <property type="match status" value="1"/>
</dbReference>
<dbReference type="CDD" id="cd00066">
    <property type="entry name" value="G-alpha"/>
    <property type="match status" value="1"/>
</dbReference>
<evidence type="ECO:0000256" key="4">
    <source>
        <dbReference type="ARBA" id="ARBA00022741"/>
    </source>
</evidence>
<evidence type="ECO:0000313" key="12">
    <source>
        <dbReference type="EMBL" id="ELR19983.1"/>
    </source>
</evidence>
<feature type="binding site" evidence="9">
    <location>
        <begin position="202"/>
        <end position="206"/>
    </location>
    <ligand>
        <name>GTP</name>
        <dbReference type="ChEBI" id="CHEBI:37565"/>
    </ligand>
</feature>
<feature type="binding site" evidence="10">
    <location>
        <position position="52"/>
    </location>
    <ligand>
        <name>Mg(2+)</name>
        <dbReference type="ChEBI" id="CHEBI:18420"/>
    </ligand>
</feature>
<evidence type="ECO:0000256" key="7">
    <source>
        <dbReference type="ARBA" id="ARBA00023224"/>
    </source>
</evidence>
<dbReference type="Proteomes" id="UP000011083">
    <property type="component" value="Unassembled WGS sequence"/>
</dbReference>
<organism evidence="12 13">
    <name type="scientific">Acanthamoeba castellanii (strain ATCC 30010 / Neff)</name>
    <dbReference type="NCBI Taxonomy" id="1257118"/>
    <lineage>
        <taxon>Eukaryota</taxon>
        <taxon>Amoebozoa</taxon>
        <taxon>Discosea</taxon>
        <taxon>Longamoebia</taxon>
        <taxon>Centramoebida</taxon>
        <taxon>Acanthamoebidae</taxon>
        <taxon>Acanthamoeba</taxon>
    </lineage>
</organism>
<dbReference type="KEGG" id="acan:ACA1_112880"/>
<dbReference type="GeneID" id="14920822"/>
<dbReference type="GO" id="GO:0005834">
    <property type="term" value="C:heterotrimeric G-protein complex"/>
    <property type="evidence" value="ECO:0007669"/>
    <property type="project" value="TreeGrafter"/>
</dbReference>
<dbReference type="AlphaFoldDB" id="L8H5H6"/>
<dbReference type="FunFam" id="1.10.400.10:FF:000007">
    <property type="entry name" value="Guanine nucleotide-binding protein subunit alpha"/>
    <property type="match status" value="1"/>
</dbReference>
<dbReference type="SMART" id="SM00275">
    <property type="entry name" value="G_alpha"/>
    <property type="match status" value="1"/>
</dbReference>
<keyword evidence="4 9" id="KW-0547">Nucleotide-binding</keyword>
<keyword evidence="5 10" id="KW-0460">Magnesium</keyword>
<proteinExistence type="inferred from homology"/>
<dbReference type="PANTHER" id="PTHR10218:SF302">
    <property type="entry name" value="GUANINE NUCLEOTIDE-BINDING PROTEIN ALPHA-5 SUBUNIT"/>
    <property type="match status" value="1"/>
</dbReference>
<accession>L8H5H6</accession>
<dbReference type="OrthoDB" id="5817230at2759"/>
<dbReference type="GO" id="GO:0031683">
    <property type="term" value="F:G-protein beta/gamma-subunit complex binding"/>
    <property type="evidence" value="ECO:0007669"/>
    <property type="project" value="InterPro"/>
</dbReference>
<feature type="binding site" evidence="9">
    <location>
        <begin position="271"/>
        <end position="274"/>
    </location>
    <ligand>
        <name>GTP</name>
        <dbReference type="ChEBI" id="CHEBI:37565"/>
    </ligand>
</feature>
<dbReference type="InterPro" id="IPR001408">
    <property type="entry name" value="Gprotein_alpha_I"/>
</dbReference>
<keyword evidence="7" id="KW-0807">Transducer</keyword>
<dbReference type="GO" id="GO:0046872">
    <property type="term" value="F:metal ion binding"/>
    <property type="evidence" value="ECO:0007669"/>
    <property type="project" value="UniProtKB-KW"/>
</dbReference>
<feature type="compositionally biased region" description="Gly residues" evidence="11">
    <location>
        <begin position="1"/>
        <end position="10"/>
    </location>
</feature>
<dbReference type="OMA" id="FMAIQAM"/>
<dbReference type="InterPro" id="IPR027417">
    <property type="entry name" value="P-loop_NTPase"/>
</dbReference>
<dbReference type="PRINTS" id="PR00318">
    <property type="entry name" value="GPROTEINA"/>
</dbReference>
<dbReference type="GO" id="GO:0005737">
    <property type="term" value="C:cytoplasm"/>
    <property type="evidence" value="ECO:0007669"/>
    <property type="project" value="TreeGrafter"/>
</dbReference>
<dbReference type="Gene3D" id="1.10.400.10">
    <property type="entry name" value="GI Alpha 1, domain 2-like"/>
    <property type="match status" value="1"/>
</dbReference>
<evidence type="ECO:0000256" key="1">
    <source>
        <dbReference type="ARBA" id="ARBA00005804"/>
    </source>
</evidence>
<sequence length="355" mass="40505">MGNMCGGGGMTPDEVSAKQASKKIDKELEKSRNEAQKEVKLLLLGAGDSGKSTVAKQMQILHLDGFSHDELMQQKPLVFFNIIDSCQKLLRAAKNLGIEIELSEEDVEYILDIDLIEDITIHGKTAEVAKALWADPGIQQTYARSSEFQLNDTAQHFFESIDRIASPTYLPDNNDMLRLRKKTTGVLETKFETKGLFFQLVDVGGQRNERKKWIHCFEKVTAIVFVVSLNEFDQKLEDDESMNRMHESLTLFGDIINNRWFQNTSIILFLNKKDLFAEKIKRVDLRCCFPDYKGGNDYDKATAYIEKQFLKKNGEVKTRFVYTHLTCATDTKNIEVVFNSVVDIFLSKLLNQVGF</sequence>
<feature type="binding site" evidence="9">
    <location>
        <position position="328"/>
    </location>
    <ligand>
        <name>GTP</name>
        <dbReference type="ChEBI" id="CHEBI:37565"/>
    </ligand>
</feature>
<gene>
    <name evidence="12" type="ORF">ACA1_112880</name>
</gene>
<comment type="subunit">
    <text evidence="2">G proteins are composed of 3 units; alpha, beta and gamma. The alpha chain contains the guanine nucleotide binding site.</text>
</comment>
<dbReference type="SUPFAM" id="SSF52540">
    <property type="entry name" value="P-loop containing nucleoside triphosphate hydrolases"/>
    <property type="match status" value="1"/>
</dbReference>
<keyword evidence="6 9" id="KW-0342">GTP-binding</keyword>
<dbReference type="FunFam" id="3.40.50.300:FF:002307">
    <property type="entry name" value="Guanine nucleotide-binding protein G(k) subunit alpha"/>
    <property type="match status" value="1"/>
</dbReference>
<dbReference type="PROSITE" id="PS51882">
    <property type="entry name" value="G_ALPHA"/>
    <property type="match status" value="1"/>
</dbReference>
<feature type="region of interest" description="Disordered" evidence="11">
    <location>
        <begin position="1"/>
        <end position="29"/>
    </location>
</feature>
<dbReference type="SUPFAM" id="SSF47895">
    <property type="entry name" value="Transducin (alpha subunit), insertion domain"/>
    <property type="match status" value="1"/>
</dbReference>
<dbReference type="GO" id="GO:0003924">
    <property type="term" value="F:GTPase activity"/>
    <property type="evidence" value="ECO:0007669"/>
    <property type="project" value="InterPro"/>
</dbReference>
<dbReference type="InterPro" id="IPR011025">
    <property type="entry name" value="GproteinA_insert"/>
</dbReference>
<comment type="similarity">
    <text evidence="1">Belongs to the G-alpha family.</text>
</comment>
<dbReference type="EMBL" id="KB007926">
    <property type="protein sequence ID" value="ELR19983.1"/>
    <property type="molecule type" value="Genomic_DNA"/>
</dbReference>
<dbReference type="PRINTS" id="PR00441">
    <property type="entry name" value="GPROTEINAI"/>
</dbReference>
<feature type="binding site" evidence="10">
    <location>
        <position position="183"/>
    </location>
    <ligand>
        <name>Mg(2+)</name>
        <dbReference type="ChEBI" id="CHEBI:18420"/>
    </ligand>
</feature>
<dbReference type="GO" id="GO:0007188">
    <property type="term" value="P:adenylate cyclase-modulating G protein-coupled receptor signaling pathway"/>
    <property type="evidence" value="ECO:0007669"/>
    <property type="project" value="InterPro"/>
</dbReference>
<evidence type="ECO:0000256" key="10">
    <source>
        <dbReference type="PIRSR" id="PIRSR601019-2"/>
    </source>
</evidence>
<keyword evidence="8" id="KW-0449">Lipoprotein</keyword>
<dbReference type="STRING" id="1257118.L8H5H6"/>